<keyword evidence="1" id="KW-1133">Transmembrane helix</keyword>
<evidence type="ECO:0000256" key="1">
    <source>
        <dbReference type="SAM" id="Phobius"/>
    </source>
</evidence>
<name>A0A498QRA0_9MYCO</name>
<dbReference type="EMBL" id="UPHU01000001">
    <property type="protein sequence ID" value="VBA48959.1"/>
    <property type="molecule type" value="Genomic_DNA"/>
</dbReference>
<dbReference type="InterPro" id="IPR003399">
    <property type="entry name" value="Mce/MlaD"/>
</dbReference>
<dbReference type="RefSeq" id="WP_122502038.1">
    <property type="nucleotide sequence ID" value="NZ_UPHU01000001.1"/>
</dbReference>
<dbReference type="OrthoDB" id="338143at2"/>
<dbReference type="PANTHER" id="PTHR33371">
    <property type="entry name" value="INTERMEMBRANE PHOSPHOLIPID TRANSPORT SYSTEM BINDING PROTEIN MLAD-RELATED"/>
    <property type="match status" value="1"/>
</dbReference>
<dbReference type="Pfam" id="PF02470">
    <property type="entry name" value="MlaD"/>
    <property type="match status" value="1"/>
</dbReference>
<protein>
    <submittedName>
        <fullName evidence="4">Uncharacterized protein</fullName>
    </submittedName>
</protein>
<dbReference type="NCBIfam" id="TIGR00996">
    <property type="entry name" value="Mtu_fam_mce"/>
    <property type="match status" value="1"/>
</dbReference>
<keyword evidence="1" id="KW-0472">Membrane</keyword>
<evidence type="ECO:0000259" key="2">
    <source>
        <dbReference type="Pfam" id="PF02470"/>
    </source>
</evidence>
<dbReference type="InterPro" id="IPR052336">
    <property type="entry name" value="MlaD_Phospholipid_Transporter"/>
</dbReference>
<dbReference type="PANTHER" id="PTHR33371:SF17">
    <property type="entry name" value="MCE-FAMILY PROTEIN MCE1B"/>
    <property type="match status" value="1"/>
</dbReference>
<feature type="domain" description="Mce/MlaD" evidence="2">
    <location>
        <begin position="39"/>
        <end position="114"/>
    </location>
</feature>
<evidence type="ECO:0000313" key="4">
    <source>
        <dbReference type="EMBL" id="VBA48959.1"/>
    </source>
</evidence>
<dbReference type="GO" id="GO:0005576">
    <property type="term" value="C:extracellular region"/>
    <property type="evidence" value="ECO:0007669"/>
    <property type="project" value="TreeGrafter"/>
</dbReference>
<dbReference type="InterPro" id="IPR005693">
    <property type="entry name" value="Mce"/>
</dbReference>
<accession>A0A498QRA0</accession>
<organism evidence="4 5">
    <name type="scientific">Mycobacterium pseudokansasii</name>
    <dbReference type="NCBI Taxonomy" id="2341080"/>
    <lineage>
        <taxon>Bacteria</taxon>
        <taxon>Bacillati</taxon>
        <taxon>Actinomycetota</taxon>
        <taxon>Actinomycetes</taxon>
        <taxon>Mycobacteriales</taxon>
        <taxon>Mycobacteriaceae</taxon>
        <taxon>Mycobacterium</taxon>
    </lineage>
</organism>
<dbReference type="Pfam" id="PF11887">
    <property type="entry name" value="Mce4_CUP1"/>
    <property type="match status" value="1"/>
</dbReference>
<feature type="domain" description="Mammalian cell entry C-terminal" evidence="3">
    <location>
        <begin position="118"/>
        <end position="329"/>
    </location>
</feature>
<evidence type="ECO:0000259" key="3">
    <source>
        <dbReference type="Pfam" id="PF11887"/>
    </source>
</evidence>
<keyword evidence="1" id="KW-0812">Transmembrane</keyword>
<feature type="transmembrane region" description="Helical" evidence="1">
    <location>
        <begin position="12"/>
        <end position="31"/>
    </location>
</feature>
<gene>
    <name evidence="4" type="ORF">LAUMK142_01636</name>
</gene>
<proteinExistence type="predicted"/>
<dbReference type="Proteomes" id="UP000268285">
    <property type="component" value="Unassembled WGS sequence"/>
</dbReference>
<dbReference type="GO" id="GO:0051701">
    <property type="term" value="P:biological process involved in interaction with host"/>
    <property type="evidence" value="ECO:0007669"/>
    <property type="project" value="TreeGrafter"/>
</dbReference>
<sequence length="341" mass="36623">MRENLAGAIWRLTIFMVVCTLGLIAMLAIFADLRFGDEKPYRAQFSNVSGLESGNFVRIAGVEVGQVKRISIQDDGTAIVEFGTDNSVVLTEGTKAVIRYQNLIGGRYLALEEGGGGRRLEPGETIPLAQTSPALDLDALIGGFRPLFHALDPDQVNALSTELIKALQGEGATISSFLARTATLTNTLADRGQLIGQVIVNLNTVLGSLGDQSTQFAKAVDSMSQLLVTLADNKQEISTGIAYANAAAGSIADLLAQGRAPLADIIYQSERIADVILADRDYVDDLLNTLPDAYQMLNRQGLYGDFFSFYMCDLLLKLNGKGGQPIYVKVIGQPSGRCTPR</sequence>
<keyword evidence="5" id="KW-1185">Reference proteome</keyword>
<dbReference type="InterPro" id="IPR024516">
    <property type="entry name" value="Mce_C"/>
</dbReference>
<reference evidence="4 5" key="1">
    <citation type="submission" date="2018-09" db="EMBL/GenBank/DDBJ databases">
        <authorList>
            <person name="Tagini F."/>
        </authorList>
    </citation>
    <scope>NUCLEOTIDE SEQUENCE [LARGE SCALE GENOMIC DNA]</scope>
    <source>
        <strain evidence="4 5">MK142</strain>
    </source>
</reference>
<evidence type="ECO:0000313" key="5">
    <source>
        <dbReference type="Proteomes" id="UP000268285"/>
    </source>
</evidence>
<dbReference type="AlphaFoldDB" id="A0A498QRA0"/>